<dbReference type="Proteomes" id="UP001589607">
    <property type="component" value="Unassembled WGS sequence"/>
</dbReference>
<dbReference type="EC" id="2.3.-.-" evidence="2"/>
<evidence type="ECO:0000313" key="2">
    <source>
        <dbReference type="EMBL" id="MFB9098498.1"/>
    </source>
</evidence>
<evidence type="ECO:0000259" key="1">
    <source>
        <dbReference type="PROSITE" id="PS51186"/>
    </source>
</evidence>
<feature type="domain" description="N-acetyltransferase" evidence="1">
    <location>
        <begin position="10"/>
        <end position="176"/>
    </location>
</feature>
<dbReference type="GO" id="GO:0016746">
    <property type="term" value="F:acyltransferase activity"/>
    <property type="evidence" value="ECO:0007669"/>
    <property type="project" value="UniProtKB-KW"/>
</dbReference>
<organism evidence="2 3">
    <name type="scientific">Flavobacterium jumunjinense</name>
    <dbReference type="NCBI Taxonomy" id="998845"/>
    <lineage>
        <taxon>Bacteria</taxon>
        <taxon>Pseudomonadati</taxon>
        <taxon>Bacteroidota</taxon>
        <taxon>Flavobacteriia</taxon>
        <taxon>Flavobacteriales</taxon>
        <taxon>Flavobacteriaceae</taxon>
        <taxon>Flavobacterium</taxon>
    </lineage>
</organism>
<reference evidence="2 3" key="1">
    <citation type="submission" date="2024-09" db="EMBL/GenBank/DDBJ databases">
        <authorList>
            <person name="Sun Q."/>
            <person name="Mori K."/>
        </authorList>
    </citation>
    <scope>NUCLEOTIDE SEQUENCE [LARGE SCALE GENOMIC DNA]</scope>
    <source>
        <strain evidence="2 3">CECT 7955</strain>
    </source>
</reference>
<keyword evidence="2" id="KW-0012">Acyltransferase</keyword>
<dbReference type="PANTHER" id="PTHR43792">
    <property type="entry name" value="GNAT FAMILY, PUTATIVE (AFU_ORTHOLOGUE AFUA_3G00765)-RELATED-RELATED"/>
    <property type="match status" value="1"/>
</dbReference>
<comment type="caution">
    <text evidence="2">The sequence shown here is derived from an EMBL/GenBank/DDBJ whole genome shotgun (WGS) entry which is preliminary data.</text>
</comment>
<evidence type="ECO:0000313" key="3">
    <source>
        <dbReference type="Proteomes" id="UP001589607"/>
    </source>
</evidence>
<name>A0ABV5GSY3_9FLAO</name>
<sequence length="177" mass="20943">MNLTLETKRLLLRPLELSDDEDMFQLDNNPNVHEYLGKNPVQSIEESRVYIKNINEQYLKNNIGRFAVVLKETGDFLGWCGLKFITEEENNHINFYEIGYRFKEEFWGQGFAYESANAWLEYAFNTLKVSTLYASAHINNKGSRKVLEKIGLQLQNEYLWNNEIPCVWYELKKEVEK</sequence>
<gene>
    <name evidence="2" type="ORF">ACFFVF_18485</name>
</gene>
<dbReference type="RefSeq" id="WP_236456346.1">
    <property type="nucleotide sequence ID" value="NZ_CBCSGE010000014.1"/>
</dbReference>
<keyword evidence="3" id="KW-1185">Reference proteome</keyword>
<protein>
    <submittedName>
        <fullName evidence="2">GNAT family N-acetyltransferase</fullName>
        <ecNumber evidence="2">2.3.-.-</ecNumber>
    </submittedName>
</protein>
<dbReference type="Pfam" id="PF13302">
    <property type="entry name" value="Acetyltransf_3"/>
    <property type="match status" value="1"/>
</dbReference>
<dbReference type="InterPro" id="IPR000182">
    <property type="entry name" value="GNAT_dom"/>
</dbReference>
<accession>A0ABV5GSY3</accession>
<dbReference type="SUPFAM" id="SSF55729">
    <property type="entry name" value="Acyl-CoA N-acyltransferases (Nat)"/>
    <property type="match status" value="1"/>
</dbReference>
<dbReference type="PROSITE" id="PS51186">
    <property type="entry name" value="GNAT"/>
    <property type="match status" value="1"/>
</dbReference>
<dbReference type="PANTHER" id="PTHR43792:SF16">
    <property type="entry name" value="N-ACETYLTRANSFERASE DOMAIN-CONTAINING PROTEIN"/>
    <property type="match status" value="1"/>
</dbReference>
<dbReference type="InterPro" id="IPR051531">
    <property type="entry name" value="N-acetyltransferase"/>
</dbReference>
<dbReference type="Gene3D" id="3.40.630.30">
    <property type="match status" value="1"/>
</dbReference>
<dbReference type="EMBL" id="JBHMEY010000089">
    <property type="protein sequence ID" value="MFB9098498.1"/>
    <property type="molecule type" value="Genomic_DNA"/>
</dbReference>
<keyword evidence="2" id="KW-0808">Transferase</keyword>
<proteinExistence type="predicted"/>
<dbReference type="InterPro" id="IPR016181">
    <property type="entry name" value="Acyl_CoA_acyltransferase"/>
</dbReference>